<sequence>MDFEELMHEVESAVQDKPSRKANNQIDYTKPTTATKAKSDIDELLDLVDSSSITSASSTTAKQTTQKSPAVTTTASKATTPASMTSKMATKRCVSVYLGGTQMNHGVNSSSVNAQACSNLRCNECDFTVAQFENQKWNDSVDYMFFRENVPNEQRLRVKMSKDTGTCAYACQCKWANVSTKCTPDSRQLKWCCAGH</sequence>
<evidence type="ECO:0000256" key="2">
    <source>
        <dbReference type="ARBA" id="ARBA00004496"/>
    </source>
</evidence>
<organism evidence="7 8">
    <name type="scientific">Aphanomyces euteiches</name>
    <dbReference type="NCBI Taxonomy" id="100861"/>
    <lineage>
        <taxon>Eukaryota</taxon>
        <taxon>Sar</taxon>
        <taxon>Stramenopiles</taxon>
        <taxon>Oomycota</taxon>
        <taxon>Saprolegniomycetes</taxon>
        <taxon>Saprolegniales</taxon>
        <taxon>Verrucalvaceae</taxon>
        <taxon>Aphanomyces</taxon>
    </lineage>
</organism>
<dbReference type="EMBL" id="VJMJ01000012">
    <property type="protein sequence ID" value="KAF0743854.1"/>
    <property type="molecule type" value="Genomic_DNA"/>
</dbReference>
<comment type="caution">
    <text evidence="7">The sequence shown here is derived from an EMBL/GenBank/DDBJ whole genome shotgun (WGS) entry which is preliminary data.</text>
</comment>
<comment type="function">
    <text evidence="4">May be involved in photoreceptor outer segment disk morphogenesis.</text>
</comment>
<protein>
    <recommendedName>
        <fullName evidence="5">Cilia- and flagella-associated protein 418</fullName>
    </recommendedName>
</protein>
<gene>
    <name evidence="7" type="ORF">Ae201684_001500</name>
</gene>
<evidence type="ECO:0000256" key="6">
    <source>
        <dbReference type="SAM" id="MobiDB-lite"/>
    </source>
</evidence>
<feature type="compositionally biased region" description="Basic and acidic residues" evidence="6">
    <location>
        <begin position="1"/>
        <end position="11"/>
    </location>
</feature>
<evidence type="ECO:0000313" key="8">
    <source>
        <dbReference type="Proteomes" id="UP000481153"/>
    </source>
</evidence>
<feature type="region of interest" description="Disordered" evidence="6">
    <location>
        <begin position="1"/>
        <end position="36"/>
    </location>
</feature>
<reference evidence="7 8" key="1">
    <citation type="submission" date="2019-07" db="EMBL/GenBank/DDBJ databases">
        <title>Genomics analysis of Aphanomyces spp. identifies a new class of oomycete effector associated with host adaptation.</title>
        <authorList>
            <person name="Gaulin E."/>
        </authorList>
    </citation>
    <scope>NUCLEOTIDE SEQUENCE [LARGE SCALE GENOMIC DNA]</scope>
    <source>
        <strain evidence="7 8">ATCC 201684</strain>
    </source>
</reference>
<evidence type="ECO:0000256" key="4">
    <source>
        <dbReference type="ARBA" id="ARBA00024819"/>
    </source>
</evidence>
<keyword evidence="8" id="KW-1185">Reference proteome</keyword>
<dbReference type="Proteomes" id="UP000481153">
    <property type="component" value="Unassembled WGS sequence"/>
</dbReference>
<dbReference type="AlphaFoldDB" id="A0A6G0XTB5"/>
<keyword evidence="3" id="KW-0963">Cytoplasm</keyword>
<dbReference type="PANTHER" id="PTHR33958:SF1">
    <property type="entry name" value="CILIA- AND FLAGELLA-ASSOCIATED PROTEIN 418"/>
    <property type="match status" value="1"/>
</dbReference>
<name>A0A6G0XTB5_9STRA</name>
<dbReference type="Pfam" id="PF14996">
    <property type="entry name" value="RMP"/>
    <property type="match status" value="1"/>
</dbReference>
<feature type="compositionally biased region" description="Polar residues" evidence="6">
    <location>
        <begin position="21"/>
        <end position="36"/>
    </location>
</feature>
<evidence type="ECO:0000313" key="7">
    <source>
        <dbReference type="EMBL" id="KAF0743854.1"/>
    </source>
</evidence>
<dbReference type="GO" id="GO:0005829">
    <property type="term" value="C:cytosol"/>
    <property type="evidence" value="ECO:0007669"/>
    <property type="project" value="TreeGrafter"/>
</dbReference>
<accession>A0A6G0XTB5</accession>
<evidence type="ECO:0000256" key="5">
    <source>
        <dbReference type="ARBA" id="ARBA00026215"/>
    </source>
</evidence>
<dbReference type="InterPro" id="IPR029239">
    <property type="entry name" value="CFAP418"/>
</dbReference>
<evidence type="ECO:0000256" key="1">
    <source>
        <dbReference type="ARBA" id="ARBA00004437"/>
    </source>
</evidence>
<comment type="subcellular location">
    <subcellularLocation>
        <location evidence="2">Cytoplasm</location>
    </subcellularLocation>
    <subcellularLocation>
        <location evidence="1">Photoreceptor inner segment</location>
    </subcellularLocation>
</comment>
<proteinExistence type="predicted"/>
<dbReference type="PANTHER" id="PTHR33958">
    <property type="entry name" value="PROTEIN C8ORF37"/>
    <property type="match status" value="1"/>
</dbReference>
<evidence type="ECO:0000256" key="3">
    <source>
        <dbReference type="ARBA" id="ARBA00022490"/>
    </source>
</evidence>
<feature type="region of interest" description="Disordered" evidence="6">
    <location>
        <begin position="55"/>
        <end position="83"/>
    </location>
</feature>
<dbReference type="VEuPathDB" id="FungiDB:AeMF1_002738"/>